<dbReference type="GeneID" id="28740231"/>
<gene>
    <name evidence="10" type="ORF">AB675_7945</name>
</gene>
<sequence>MESAYTASPLLLLPPSIKSKPTLPDMPYEILSHIIALSLSSPLVSIEIKGPTGHSFRPWAELSPCLLLCRRIATVAREYLQHPRRQITLTLSSFDGTRKSSFDYCYPLLEQILSARLLTLENNPAEMSLGFAYLHHEMRKMDRRTTREGVIIANNIHQALDIIDEERYTNVWVDGGATVSSFIRRKLVSEMVLTTIPIAIGNGVRLFQDLKTDLKLDIVASEVLDELLMTKYRVRYDP</sequence>
<evidence type="ECO:0000256" key="8">
    <source>
        <dbReference type="ARBA" id="ARBA00049020"/>
    </source>
</evidence>
<dbReference type="EC" id="1.1.1.302" evidence="3"/>
<evidence type="ECO:0000256" key="5">
    <source>
        <dbReference type="ARBA" id="ARBA00030073"/>
    </source>
</evidence>
<comment type="similarity">
    <text evidence="2">Belongs to the HTP reductase family.</text>
</comment>
<comment type="function">
    <text evidence="1">Catalyzes an early step in riboflavin biosynthesis, the NADPH-dependent reduction of the ribose side chain of 2,5-diamino-6-ribosylamino-4(3H)-pyrimidinone 5'-phosphate, yielding 2,5-diamino-6-ribitylamino-4(3H)-pyrimidinone 5'-phosphate.</text>
</comment>
<proteinExistence type="inferred from homology"/>
<evidence type="ECO:0000256" key="3">
    <source>
        <dbReference type="ARBA" id="ARBA00012851"/>
    </source>
</evidence>
<dbReference type="GO" id="GO:0009231">
    <property type="term" value="P:riboflavin biosynthetic process"/>
    <property type="evidence" value="ECO:0007669"/>
    <property type="project" value="InterPro"/>
</dbReference>
<dbReference type="InterPro" id="IPR002734">
    <property type="entry name" value="RibDG_C"/>
</dbReference>
<dbReference type="Proteomes" id="UP000038010">
    <property type="component" value="Unassembled WGS sequence"/>
</dbReference>
<keyword evidence="11" id="KW-1185">Reference proteome</keyword>
<accession>A0A0N0NN65</accession>
<dbReference type="RefSeq" id="XP_018001224.1">
    <property type="nucleotide sequence ID" value="XM_018148352.1"/>
</dbReference>
<evidence type="ECO:0000313" key="10">
    <source>
        <dbReference type="EMBL" id="KPI41261.1"/>
    </source>
</evidence>
<comment type="catalytic activity">
    <reaction evidence="8">
        <text>2,5-diamino-6-(1-D-ribitylamino)pyrimidin-4(3H)-one 5'-phosphate + NADP(+) = 2,5-diamino-6-(1-D-ribosylamino)pyrimidin-4(3H)-one 5'-phosphate + NADPH + H(+)</text>
        <dbReference type="Rhea" id="RHEA:27278"/>
        <dbReference type="ChEBI" id="CHEBI:15378"/>
        <dbReference type="ChEBI" id="CHEBI:57783"/>
        <dbReference type="ChEBI" id="CHEBI:58349"/>
        <dbReference type="ChEBI" id="CHEBI:58890"/>
        <dbReference type="ChEBI" id="CHEBI:59545"/>
        <dbReference type="EC" id="1.1.1.302"/>
    </reaction>
</comment>
<comment type="caution">
    <text evidence="10">The sequence shown here is derived from an EMBL/GenBank/DDBJ whole genome shotgun (WGS) entry which is preliminary data.</text>
</comment>
<protein>
    <recommendedName>
        <fullName evidence="4">2,5-diamino-6-ribosylamino-4(3H)-pyrimidinone 5'-phosphate reductase</fullName>
        <ecNumber evidence="3">1.1.1.302</ecNumber>
    </recommendedName>
    <alternativeName>
        <fullName evidence="6">2,5-diamino-6-(5-phospho-D-ribosylamino)pyrimidin-4(3H)-one reductase</fullName>
    </alternativeName>
    <alternativeName>
        <fullName evidence="5">2,5-diamino-6-ribitylamino-4(3H)-pyrimidinone 5'-phosphate synthase</fullName>
    </alternativeName>
</protein>
<evidence type="ECO:0000256" key="4">
    <source>
        <dbReference type="ARBA" id="ARBA00015035"/>
    </source>
</evidence>
<dbReference type="Pfam" id="PF01872">
    <property type="entry name" value="RibD_C"/>
    <property type="match status" value="1"/>
</dbReference>
<evidence type="ECO:0000256" key="2">
    <source>
        <dbReference type="ARBA" id="ARBA00009723"/>
    </source>
</evidence>
<feature type="domain" description="Bacterial bifunctional deaminase-reductase C-terminal" evidence="9">
    <location>
        <begin position="147"/>
        <end position="226"/>
    </location>
</feature>
<evidence type="ECO:0000256" key="7">
    <source>
        <dbReference type="ARBA" id="ARBA00047550"/>
    </source>
</evidence>
<dbReference type="InterPro" id="IPR024072">
    <property type="entry name" value="DHFR-like_dom_sf"/>
</dbReference>
<dbReference type="STRING" id="1664694.A0A0N0NN65"/>
<dbReference type="AlphaFoldDB" id="A0A0N0NN65"/>
<dbReference type="OrthoDB" id="3192019at2759"/>
<dbReference type="GO" id="GO:0008703">
    <property type="term" value="F:5-amino-6-(5-phosphoribosylamino)uracil reductase activity"/>
    <property type="evidence" value="ECO:0007669"/>
    <property type="project" value="InterPro"/>
</dbReference>
<evidence type="ECO:0000259" key="9">
    <source>
        <dbReference type="Pfam" id="PF01872"/>
    </source>
</evidence>
<comment type="catalytic activity">
    <reaction evidence="7">
        <text>2,5-diamino-6-(1-D-ribitylamino)pyrimidin-4(3H)-one 5'-phosphate + NAD(+) = 2,5-diamino-6-(1-D-ribosylamino)pyrimidin-4(3H)-one 5'-phosphate + NADH + H(+)</text>
        <dbReference type="Rhea" id="RHEA:27274"/>
        <dbReference type="ChEBI" id="CHEBI:15378"/>
        <dbReference type="ChEBI" id="CHEBI:57540"/>
        <dbReference type="ChEBI" id="CHEBI:57945"/>
        <dbReference type="ChEBI" id="CHEBI:58890"/>
        <dbReference type="ChEBI" id="CHEBI:59545"/>
        <dbReference type="EC" id="1.1.1.302"/>
    </reaction>
</comment>
<name>A0A0N0NN65_9EURO</name>
<organism evidence="10 11">
    <name type="scientific">Cyphellophora attinorum</name>
    <dbReference type="NCBI Taxonomy" id="1664694"/>
    <lineage>
        <taxon>Eukaryota</taxon>
        <taxon>Fungi</taxon>
        <taxon>Dikarya</taxon>
        <taxon>Ascomycota</taxon>
        <taxon>Pezizomycotina</taxon>
        <taxon>Eurotiomycetes</taxon>
        <taxon>Chaetothyriomycetidae</taxon>
        <taxon>Chaetothyriales</taxon>
        <taxon>Cyphellophoraceae</taxon>
        <taxon>Cyphellophora</taxon>
    </lineage>
</organism>
<dbReference type="SUPFAM" id="SSF53597">
    <property type="entry name" value="Dihydrofolate reductase-like"/>
    <property type="match status" value="1"/>
</dbReference>
<evidence type="ECO:0000256" key="1">
    <source>
        <dbReference type="ARBA" id="ARBA00003555"/>
    </source>
</evidence>
<reference evidence="10 11" key="1">
    <citation type="submission" date="2015-06" db="EMBL/GenBank/DDBJ databases">
        <title>Draft genome of the ant-associated black yeast Phialophora attae CBS 131958.</title>
        <authorList>
            <person name="Moreno L.F."/>
            <person name="Stielow B.J."/>
            <person name="de Hoog S."/>
            <person name="Vicente V.A."/>
            <person name="Weiss V.A."/>
            <person name="de Vries M."/>
            <person name="Cruz L.M."/>
            <person name="Souza E.M."/>
        </authorList>
    </citation>
    <scope>NUCLEOTIDE SEQUENCE [LARGE SCALE GENOMIC DNA]</scope>
    <source>
        <strain evidence="10 11">CBS 131958</strain>
    </source>
</reference>
<dbReference type="Gene3D" id="3.40.430.10">
    <property type="entry name" value="Dihydrofolate Reductase, subunit A"/>
    <property type="match status" value="1"/>
</dbReference>
<dbReference type="VEuPathDB" id="FungiDB:AB675_7945"/>
<evidence type="ECO:0000256" key="6">
    <source>
        <dbReference type="ARBA" id="ARBA00031630"/>
    </source>
</evidence>
<dbReference type="EMBL" id="LFJN01000010">
    <property type="protein sequence ID" value="KPI41261.1"/>
    <property type="molecule type" value="Genomic_DNA"/>
</dbReference>
<evidence type="ECO:0000313" key="11">
    <source>
        <dbReference type="Proteomes" id="UP000038010"/>
    </source>
</evidence>